<dbReference type="Proteomes" id="UP000501240">
    <property type="component" value="Chromosome"/>
</dbReference>
<name>A0A7D3ZCM2_ACTVE</name>
<dbReference type="PROSITE" id="PS51900">
    <property type="entry name" value="CB"/>
    <property type="match status" value="1"/>
</dbReference>
<comment type="similarity">
    <text evidence="1">Belongs to the 'phage' integrase family.</text>
</comment>
<dbReference type="Gene3D" id="1.10.150.130">
    <property type="match status" value="1"/>
</dbReference>
<dbReference type="Gene3D" id="1.10.443.10">
    <property type="entry name" value="Intergrase catalytic core"/>
    <property type="match status" value="1"/>
</dbReference>
<evidence type="ECO:0000256" key="4">
    <source>
        <dbReference type="ARBA" id="ARBA00023172"/>
    </source>
</evidence>
<protein>
    <submittedName>
        <fullName evidence="9">Site-specific recombinase XerD</fullName>
    </submittedName>
</protein>
<evidence type="ECO:0000256" key="1">
    <source>
        <dbReference type="ARBA" id="ARBA00008857"/>
    </source>
</evidence>
<evidence type="ECO:0000256" key="5">
    <source>
        <dbReference type="PROSITE-ProRule" id="PRU01248"/>
    </source>
</evidence>
<dbReference type="GO" id="GO:0015074">
    <property type="term" value="P:DNA integration"/>
    <property type="evidence" value="ECO:0007669"/>
    <property type="project" value="UniProtKB-KW"/>
</dbReference>
<organism evidence="9 10">
    <name type="scientific">Actinomadura verrucosospora</name>
    <dbReference type="NCBI Taxonomy" id="46165"/>
    <lineage>
        <taxon>Bacteria</taxon>
        <taxon>Bacillati</taxon>
        <taxon>Actinomycetota</taxon>
        <taxon>Actinomycetes</taxon>
        <taxon>Streptosporangiales</taxon>
        <taxon>Thermomonosporaceae</taxon>
        <taxon>Actinomadura</taxon>
    </lineage>
</organism>
<dbReference type="EMBL" id="CP053892">
    <property type="protein sequence ID" value="QKG19117.1"/>
    <property type="molecule type" value="Genomic_DNA"/>
</dbReference>
<dbReference type="PANTHER" id="PTHR30349:SF64">
    <property type="entry name" value="PROPHAGE INTEGRASE INTD-RELATED"/>
    <property type="match status" value="1"/>
</dbReference>
<gene>
    <name evidence="9" type="ORF">ACTIVE_0753</name>
</gene>
<dbReference type="GO" id="GO:0006310">
    <property type="term" value="P:DNA recombination"/>
    <property type="evidence" value="ECO:0007669"/>
    <property type="project" value="UniProtKB-KW"/>
</dbReference>
<evidence type="ECO:0000256" key="6">
    <source>
        <dbReference type="SAM" id="MobiDB-lite"/>
    </source>
</evidence>
<dbReference type="SUPFAM" id="SSF56349">
    <property type="entry name" value="DNA breaking-rejoining enzymes"/>
    <property type="match status" value="1"/>
</dbReference>
<dbReference type="InterPro" id="IPR050090">
    <property type="entry name" value="Tyrosine_recombinase_XerCD"/>
</dbReference>
<dbReference type="InterPro" id="IPR004107">
    <property type="entry name" value="Integrase_SAM-like_N"/>
</dbReference>
<keyword evidence="3 5" id="KW-0238">DNA-binding</keyword>
<proteinExistence type="inferred from homology"/>
<dbReference type="AlphaFoldDB" id="A0A7D3ZCM2"/>
<feature type="domain" description="Core-binding (CB)" evidence="8">
    <location>
        <begin position="59"/>
        <end position="153"/>
    </location>
</feature>
<evidence type="ECO:0000256" key="3">
    <source>
        <dbReference type="ARBA" id="ARBA00023125"/>
    </source>
</evidence>
<dbReference type="Pfam" id="PF00589">
    <property type="entry name" value="Phage_integrase"/>
    <property type="match status" value="1"/>
</dbReference>
<dbReference type="InterPro" id="IPR013762">
    <property type="entry name" value="Integrase-like_cat_sf"/>
</dbReference>
<dbReference type="PROSITE" id="PS51898">
    <property type="entry name" value="TYR_RECOMBINASE"/>
    <property type="match status" value="1"/>
</dbReference>
<reference evidence="9 10" key="1">
    <citation type="submission" date="2020-05" db="EMBL/GenBank/DDBJ databases">
        <title>Actinomadura verrucosospora NRRL-B18236 (PFL_A860) Genome sequencing and assembly.</title>
        <authorList>
            <person name="Samborskyy M."/>
        </authorList>
    </citation>
    <scope>NUCLEOTIDE SEQUENCE [LARGE SCALE GENOMIC DNA]</scope>
    <source>
        <strain evidence="9 10">NRRL:B18236</strain>
    </source>
</reference>
<evidence type="ECO:0000259" key="7">
    <source>
        <dbReference type="PROSITE" id="PS51898"/>
    </source>
</evidence>
<dbReference type="CDD" id="cd00397">
    <property type="entry name" value="DNA_BRE_C"/>
    <property type="match status" value="1"/>
</dbReference>
<dbReference type="InterPro" id="IPR010998">
    <property type="entry name" value="Integrase_recombinase_N"/>
</dbReference>
<sequence>MVPPSPGGPGADVAAGGAPPPAVLMLSVGDIPGLAPRRRPRQGQVPAADVDLVDRLPRPQVWPTVAAWLQSHGTARTRQAYLKCLAAFLRWLEAAAPGCGLWEVTEDVLVSYKDQILTATGAAAPLLRGGRPLGAAAAAQRISALRSLYAYAHRRRVIGHSPAAFVDPPAVPKEGQTPALSKQDAAALARGLGTLAQSHPQDAAAVALLLYTGMRSGEAQQITVGAFAVDGGHRVARYRIKGGTTHTALLPDQAWALLEPLTRGRPRREPLLQRPLGDEPGDERMVPWDEDRVLTAVRRAARAAGLTGRVVPHMLRATVITLLHADGVSRDDVQAMVAHANGQTTQRYERTGVRLDDHPGHRLSALLTGRDGPGTS</sequence>
<keyword evidence="2" id="KW-0229">DNA integration</keyword>
<evidence type="ECO:0000313" key="9">
    <source>
        <dbReference type="EMBL" id="QKG19117.1"/>
    </source>
</evidence>
<evidence type="ECO:0000313" key="10">
    <source>
        <dbReference type="Proteomes" id="UP000501240"/>
    </source>
</evidence>
<dbReference type="PANTHER" id="PTHR30349">
    <property type="entry name" value="PHAGE INTEGRASE-RELATED"/>
    <property type="match status" value="1"/>
</dbReference>
<keyword evidence="10" id="KW-1185">Reference proteome</keyword>
<feature type="domain" description="Tyr recombinase" evidence="7">
    <location>
        <begin position="175"/>
        <end position="364"/>
    </location>
</feature>
<dbReference type="InterPro" id="IPR044068">
    <property type="entry name" value="CB"/>
</dbReference>
<evidence type="ECO:0000256" key="2">
    <source>
        <dbReference type="ARBA" id="ARBA00022908"/>
    </source>
</evidence>
<dbReference type="GO" id="GO:0003677">
    <property type="term" value="F:DNA binding"/>
    <property type="evidence" value="ECO:0007669"/>
    <property type="project" value="UniProtKB-UniRule"/>
</dbReference>
<feature type="region of interest" description="Disordered" evidence="6">
    <location>
        <begin position="355"/>
        <end position="376"/>
    </location>
</feature>
<dbReference type="InterPro" id="IPR011010">
    <property type="entry name" value="DNA_brk_join_enz"/>
</dbReference>
<keyword evidence="4" id="KW-0233">DNA recombination</keyword>
<evidence type="ECO:0000259" key="8">
    <source>
        <dbReference type="PROSITE" id="PS51900"/>
    </source>
</evidence>
<dbReference type="InterPro" id="IPR002104">
    <property type="entry name" value="Integrase_catalytic"/>
</dbReference>
<accession>A0A7D3ZCM2</accession>
<dbReference type="Pfam" id="PF02899">
    <property type="entry name" value="Phage_int_SAM_1"/>
    <property type="match status" value="1"/>
</dbReference>